<evidence type="ECO:0000256" key="1">
    <source>
        <dbReference type="SAM" id="MobiDB-lite"/>
    </source>
</evidence>
<accession>A0ABR8X043</accession>
<proteinExistence type="predicted"/>
<name>A0ABR8X043_9MICO</name>
<organism evidence="3 4">
    <name type="scientific">Microbacterium gallinarum</name>
    <dbReference type="NCBI Taxonomy" id="2762209"/>
    <lineage>
        <taxon>Bacteria</taxon>
        <taxon>Bacillati</taxon>
        <taxon>Actinomycetota</taxon>
        <taxon>Actinomycetes</taxon>
        <taxon>Micrococcales</taxon>
        <taxon>Microbacteriaceae</taxon>
        <taxon>Microbacterium</taxon>
    </lineage>
</organism>
<keyword evidence="4" id="KW-1185">Reference proteome</keyword>
<feature type="chain" id="PRO_5045951159" evidence="2">
    <location>
        <begin position="27"/>
        <end position="472"/>
    </location>
</feature>
<dbReference type="Proteomes" id="UP000602532">
    <property type="component" value="Unassembled WGS sequence"/>
</dbReference>
<evidence type="ECO:0000256" key="2">
    <source>
        <dbReference type="SAM" id="SignalP"/>
    </source>
</evidence>
<dbReference type="RefSeq" id="WP_191763497.1">
    <property type="nucleotide sequence ID" value="NZ_JACSPM010000001.1"/>
</dbReference>
<dbReference type="InterPro" id="IPR043777">
    <property type="entry name" value="DUF5719"/>
</dbReference>
<feature type="signal peptide" evidence="2">
    <location>
        <begin position="1"/>
        <end position="26"/>
    </location>
</feature>
<keyword evidence="2" id="KW-0732">Signal</keyword>
<comment type="caution">
    <text evidence="3">The sequence shown here is derived from an EMBL/GenBank/DDBJ whole genome shotgun (WGS) entry which is preliminary data.</text>
</comment>
<dbReference type="Pfam" id="PF18986">
    <property type="entry name" value="DUF5719"/>
    <property type="match status" value="1"/>
</dbReference>
<evidence type="ECO:0000313" key="4">
    <source>
        <dbReference type="Proteomes" id="UP000602532"/>
    </source>
</evidence>
<feature type="region of interest" description="Disordered" evidence="1">
    <location>
        <begin position="89"/>
        <end position="121"/>
    </location>
</feature>
<reference evidence="3 4" key="1">
    <citation type="submission" date="2020-08" db="EMBL/GenBank/DDBJ databases">
        <title>A Genomic Blueprint of the Chicken Gut Microbiome.</title>
        <authorList>
            <person name="Gilroy R."/>
            <person name="Ravi A."/>
            <person name="Getino M."/>
            <person name="Pursley I."/>
            <person name="Horton D.L."/>
            <person name="Alikhan N.-F."/>
            <person name="Baker D."/>
            <person name="Gharbi K."/>
            <person name="Hall N."/>
            <person name="Watson M."/>
            <person name="Adriaenssens E.M."/>
            <person name="Foster-Nyarko E."/>
            <person name="Jarju S."/>
            <person name="Secka A."/>
            <person name="Antonio M."/>
            <person name="Oren A."/>
            <person name="Chaudhuri R."/>
            <person name="La Ragione R.M."/>
            <person name="Hildebrand F."/>
            <person name="Pallen M.J."/>
        </authorList>
    </citation>
    <scope>NUCLEOTIDE SEQUENCE [LARGE SCALE GENOMIC DNA]</scope>
    <source>
        <strain evidence="3 4">Sa1CUA4</strain>
    </source>
</reference>
<protein>
    <submittedName>
        <fullName evidence="3">Large extracellular alpha-helical protein</fullName>
    </submittedName>
</protein>
<sequence>MSDRRVFRWATTSTRLLAGTAVSALAAVAVVTAVSVPWPTLTREPLSISTLPAPSASVVSCDGGLLSVGRDSADVDAISLAKRQVLTSGVSEGAQDPQEQVLDVPGLPEGDGPTVFTAPPRERERVDLAAAGSATATDDDLAGYAASACRPPLLESWLVGGSGETGASDLVLLANPGVVPARVQLTVYGAEGPTTPPGGTDLVVPAGEQRVVALAGLLIGEASPVVRVSAVGAAVHASLQASITRTLTPGGVDQVGVVAEPQAVQTITGVAVTRNPGAEGASDAATVLRILSPSADATAKITVTATGRDEPSLEPDDVPLTAGEPVEVDLGGLARGTYTVEVTADTPLVSAVWQATGFEEGDDFAWYTPSPLISVPSLFAVPSGPPPALTLVNPGDEPAEVSVTSADGSYRLELAVPANGSMTARLSTRTVYVLDPGTSEVRAGLSLTGNGALAGIPVWPADAASPEIVVYP</sequence>
<evidence type="ECO:0000313" key="3">
    <source>
        <dbReference type="EMBL" id="MBD8022221.1"/>
    </source>
</evidence>
<dbReference type="EMBL" id="JACSPM010000001">
    <property type="protein sequence ID" value="MBD8022221.1"/>
    <property type="molecule type" value="Genomic_DNA"/>
</dbReference>
<gene>
    <name evidence="3" type="ORF">H9622_01285</name>
</gene>